<dbReference type="InterPro" id="IPR009057">
    <property type="entry name" value="Homeodomain-like_sf"/>
</dbReference>
<dbReference type="SUPFAM" id="SSF51215">
    <property type="entry name" value="Regulatory protein AraC"/>
    <property type="match status" value="1"/>
</dbReference>
<dbReference type="InterPro" id="IPR037923">
    <property type="entry name" value="HTH-like"/>
</dbReference>
<proteinExistence type="predicted"/>
<evidence type="ECO:0000313" key="6">
    <source>
        <dbReference type="EMBL" id="BCO27824.1"/>
    </source>
</evidence>
<dbReference type="RefSeq" id="WP_223903837.1">
    <property type="nucleotide sequence ID" value="NZ_AP024238.1"/>
</dbReference>
<dbReference type="InterPro" id="IPR018060">
    <property type="entry name" value="HTH_AraC"/>
</dbReference>
<dbReference type="SUPFAM" id="SSF46689">
    <property type="entry name" value="Homeodomain-like"/>
    <property type="match status" value="2"/>
</dbReference>
<accession>A0ABM7MNF2</accession>
<dbReference type="PANTHER" id="PTHR46796">
    <property type="entry name" value="HTH-TYPE TRANSCRIPTIONAL ACTIVATOR RHAS-RELATED"/>
    <property type="match status" value="1"/>
</dbReference>
<organism evidence="6 7">
    <name type="scientific">Rhodoferax lithotrophicus</name>
    <dbReference type="NCBI Taxonomy" id="2798804"/>
    <lineage>
        <taxon>Bacteria</taxon>
        <taxon>Pseudomonadati</taxon>
        <taxon>Pseudomonadota</taxon>
        <taxon>Betaproteobacteria</taxon>
        <taxon>Burkholderiales</taxon>
        <taxon>Comamonadaceae</taxon>
        <taxon>Rhodoferax</taxon>
    </lineage>
</organism>
<dbReference type="Gene3D" id="1.10.10.60">
    <property type="entry name" value="Homeodomain-like"/>
    <property type="match status" value="2"/>
</dbReference>
<evidence type="ECO:0000313" key="7">
    <source>
        <dbReference type="Proteomes" id="UP000824366"/>
    </source>
</evidence>
<dbReference type="Pfam" id="PF02311">
    <property type="entry name" value="AraC_binding"/>
    <property type="match status" value="1"/>
</dbReference>
<dbReference type="SMART" id="SM00342">
    <property type="entry name" value="HTH_ARAC"/>
    <property type="match status" value="1"/>
</dbReference>
<feature type="domain" description="HTH araC/xylS-type" evidence="5">
    <location>
        <begin position="172"/>
        <end position="269"/>
    </location>
</feature>
<evidence type="ECO:0000256" key="2">
    <source>
        <dbReference type="ARBA" id="ARBA00023125"/>
    </source>
</evidence>
<dbReference type="EMBL" id="AP024238">
    <property type="protein sequence ID" value="BCO27824.1"/>
    <property type="molecule type" value="Genomic_DNA"/>
</dbReference>
<reference evidence="6 7" key="1">
    <citation type="journal article" date="2021" name="Microbiol. Spectr.">
        <title>A Single Bacterium Capable of Oxidation and Reduction of Iron at Circumneutral pH.</title>
        <authorList>
            <person name="Kato S."/>
            <person name="Ohkuma M."/>
        </authorList>
    </citation>
    <scope>NUCLEOTIDE SEQUENCE [LARGE SCALE GENOMIC DNA]</scope>
    <source>
        <strain evidence="6 7">MIZ03</strain>
    </source>
</reference>
<evidence type="ECO:0000259" key="5">
    <source>
        <dbReference type="PROSITE" id="PS01124"/>
    </source>
</evidence>
<keyword evidence="1" id="KW-0805">Transcription regulation</keyword>
<dbReference type="PROSITE" id="PS01124">
    <property type="entry name" value="HTH_ARAC_FAMILY_2"/>
    <property type="match status" value="1"/>
</dbReference>
<dbReference type="Pfam" id="PF12833">
    <property type="entry name" value="HTH_18"/>
    <property type="match status" value="1"/>
</dbReference>
<name>A0ABM7MNF2_9BURK</name>
<dbReference type="InterPro" id="IPR050204">
    <property type="entry name" value="AraC_XylS_family_regulators"/>
</dbReference>
<feature type="region of interest" description="Disordered" evidence="4">
    <location>
        <begin position="266"/>
        <end position="295"/>
    </location>
</feature>
<dbReference type="InterPro" id="IPR003313">
    <property type="entry name" value="AraC-bd"/>
</dbReference>
<sequence>MHLPGTHHVHRHPATPWAELRVSARSADCYRMHTHAEYSIGIVDDGEAMFHHPSGPQKVQRGSVVLIEPDVIHACNPQQRQVWSYRMLFVEANWLHDRIAAQQSRLEPVTALHFASRTLNDTATSEWVDQLCQPLGSDAAATQQIQQLVQWLAPLLLPGAPCDQPPYPLFLEPALQRLHGGLDMGVSVGELAQNCGMSPSQFTRRFKGAMGVAPAQFLQNLRVNGARRLIAGGASLAEAAHAMGFADQAHMQRAFKLRHAMTPGSYAPHRAEPMPGRVISPRPDRWVPEHGSRYG</sequence>
<keyword evidence="2" id="KW-0238">DNA-binding</keyword>
<evidence type="ECO:0000256" key="1">
    <source>
        <dbReference type="ARBA" id="ARBA00023015"/>
    </source>
</evidence>
<protein>
    <recommendedName>
        <fullName evidence="5">HTH araC/xylS-type domain-containing protein</fullName>
    </recommendedName>
</protein>
<keyword evidence="7" id="KW-1185">Reference proteome</keyword>
<evidence type="ECO:0000256" key="3">
    <source>
        <dbReference type="ARBA" id="ARBA00023163"/>
    </source>
</evidence>
<dbReference type="Proteomes" id="UP000824366">
    <property type="component" value="Chromosome"/>
</dbReference>
<gene>
    <name evidence="6" type="ORF">MIZ03_2715</name>
</gene>
<evidence type="ECO:0000256" key="4">
    <source>
        <dbReference type="SAM" id="MobiDB-lite"/>
    </source>
</evidence>
<feature type="compositionally biased region" description="Basic and acidic residues" evidence="4">
    <location>
        <begin position="282"/>
        <end position="295"/>
    </location>
</feature>
<keyword evidence="3" id="KW-0804">Transcription</keyword>